<organism evidence="2 3">
    <name type="scientific">Microdochium trichocladiopsis</name>
    <dbReference type="NCBI Taxonomy" id="1682393"/>
    <lineage>
        <taxon>Eukaryota</taxon>
        <taxon>Fungi</taxon>
        <taxon>Dikarya</taxon>
        <taxon>Ascomycota</taxon>
        <taxon>Pezizomycotina</taxon>
        <taxon>Sordariomycetes</taxon>
        <taxon>Xylariomycetidae</taxon>
        <taxon>Xylariales</taxon>
        <taxon>Microdochiaceae</taxon>
        <taxon>Microdochium</taxon>
    </lineage>
</organism>
<dbReference type="InterPro" id="IPR016040">
    <property type="entry name" value="NAD(P)-bd_dom"/>
</dbReference>
<gene>
    <name evidence="2" type="ORF">B0I36DRAFT_366379</name>
</gene>
<dbReference type="SUPFAM" id="SSF51735">
    <property type="entry name" value="NAD(P)-binding Rossmann-fold domains"/>
    <property type="match status" value="1"/>
</dbReference>
<evidence type="ECO:0000259" key="1">
    <source>
        <dbReference type="Pfam" id="PF13460"/>
    </source>
</evidence>
<dbReference type="OrthoDB" id="10254221at2759"/>
<reference evidence="2" key="1">
    <citation type="journal article" date="2021" name="Nat. Commun.">
        <title>Genetic determinants of endophytism in the Arabidopsis root mycobiome.</title>
        <authorList>
            <person name="Mesny F."/>
            <person name="Miyauchi S."/>
            <person name="Thiergart T."/>
            <person name="Pickel B."/>
            <person name="Atanasova L."/>
            <person name="Karlsson M."/>
            <person name="Huettel B."/>
            <person name="Barry K.W."/>
            <person name="Haridas S."/>
            <person name="Chen C."/>
            <person name="Bauer D."/>
            <person name="Andreopoulos W."/>
            <person name="Pangilinan J."/>
            <person name="LaButti K."/>
            <person name="Riley R."/>
            <person name="Lipzen A."/>
            <person name="Clum A."/>
            <person name="Drula E."/>
            <person name="Henrissat B."/>
            <person name="Kohler A."/>
            <person name="Grigoriev I.V."/>
            <person name="Martin F.M."/>
            <person name="Hacquard S."/>
        </authorList>
    </citation>
    <scope>NUCLEOTIDE SEQUENCE</scope>
    <source>
        <strain evidence="2">MPI-CAGE-CH-0230</strain>
    </source>
</reference>
<dbReference type="InterPro" id="IPR036291">
    <property type="entry name" value="NAD(P)-bd_dom_sf"/>
</dbReference>
<name>A0A9P8XWC4_9PEZI</name>
<dbReference type="GeneID" id="70188837"/>
<protein>
    <recommendedName>
        <fullName evidence="1">NAD(P)-binding domain-containing protein</fullName>
    </recommendedName>
</protein>
<feature type="domain" description="NAD(P)-binding" evidence="1">
    <location>
        <begin position="8"/>
        <end position="88"/>
    </location>
</feature>
<dbReference type="Gene3D" id="3.40.50.720">
    <property type="entry name" value="NAD(P)-binding Rossmann-like Domain"/>
    <property type="match status" value="1"/>
</dbReference>
<dbReference type="AlphaFoldDB" id="A0A9P8XWC4"/>
<evidence type="ECO:0000313" key="3">
    <source>
        <dbReference type="Proteomes" id="UP000756346"/>
    </source>
</evidence>
<accession>A0A9P8XWC4</accession>
<proteinExistence type="predicted"/>
<sequence>MPTYAILGAPGQVGGHVLQTLLKRQDVHIRAFVRSRAKVEKQRPELTTDVAIQKRVSFFAGDITDVDVPSPCLKGADAAFLCVAAAASQPAAAAFYIQL</sequence>
<dbReference type="EMBL" id="JAGTJQ010000009">
    <property type="protein sequence ID" value="KAH7024434.1"/>
    <property type="molecule type" value="Genomic_DNA"/>
</dbReference>
<dbReference type="Pfam" id="PF13460">
    <property type="entry name" value="NAD_binding_10"/>
    <property type="match status" value="1"/>
</dbReference>
<dbReference type="RefSeq" id="XP_046007982.1">
    <property type="nucleotide sequence ID" value="XM_046159291.1"/>
</dbReference>
<keyword evidence="3" id="KW-1185">Reference proteome</keyword>
<dbReference type="Proteomes" id="UP000756346">
    <property type="component" value="Unassembled WGS sequence"/>
</dbReference>
<evidence type="ECO:0000313" key="2">
    <source>
        <dbReference type="EMBL" id="KAH7024434.1"/>
    </source>
</evidence>
<comment type="caution">
    <text evidence="2">The sequence shown here is derived from an EMBL/GenBank/DDBJ whole genome shotgun (WGS) entry which is preliminary data.</text>
</comment>